<dbReference type="EMBL" id="GBRH01254491">
    <property type="protein sequence ID" value="JAD43404.1"/>
    <property type="molecule type" value="Transcribed_RNA"/>
</dbReference>
<organism evidence="1">
    <name type="scientific">Arundo donax</name>
    <name type="common">Giant reed</name>
    <name type="synonym">Donax arundinaceus</name>
    <dbReference type="NCBI Taxonomy" id="35708"/>
    <lineage>
        <taxon>Eukaryota</taxon>
        <taxon>Viridiplantae</taxon>
        <taxon>Streptophyta</taxon>
        <taxon>Embryophyta</taxon>
        <taxon>Tracheophyta</taxon>
        <taxon>Spermatophyta</taxon>
        <taxon>Magnoliopsida</taxon>
        <taxon>Liliopsida</taxon>
        <taxon>Poales</taxon>
        <taxon>Poaceae</taxon>
        <taxon>PACMAD clade</taxon>
        <taxon>Arundinoideae</taxon>
        <taxon>Arundineae</taxon>
        <taxon>Arundo</taxon>
    </lineage>
</organism>
<reference evidence="1" key="1">
    <citation type="submission" date="2014-09" db="EMBL/GenBank/DDBJ databases">
        <authorList>
            <person name="Magalhaes I.L.F."/>
            <person name="Oliveira U."/>
            <person name="Santos F.R."/>
            <person name="Vidigal T.H.D.A."/>
            <person name="Brescovit A.D."/>
            <person name="Santos A.J."/>
        </authorList>
    </citation>
    <scope>NUCLEOTIDE SEQUENCE</scope>
    <source>
        <tissue evidence="1">Shoot tissue taken approximately 20 cm above the soil surface</tissue>
    </source>
</reference>
<protein>
    <submittedName>
        <fullName evidence="1">Uncharacterized protein</fullName>
    </submittedName>
</protein>
<evidence type="ECO:0000313" key="1">
    <source>
        <dbReference type="EMBL" id="JAD43404.1"/>
    </source>
</evidence>
<sequence>MLPDQTRSSLS</sequence>
<reference evidence="1" key="2">
    <citation type="journal article" date="2015" name="Data Brief">
        <title>Shoot transcriptome of the giant reed, Arundo donax.</title>
        <authorList>
            <person name="Barrero R.A."/>
            <person name="Guerrero F.D."/>
            <person name="Moolhuijzen P."/>
            <person name="Goolsby J.A."/>
            <person name="Tidwell J."/>
            <person name="Bellgard S.E."/>
            <person name="Bellgard M.I."/>
        </authorList>
    </citation>
    <scope>NUCLEOTIDE SEQUENCE</scope>
    <source>
        <tissue evidence="1">Shoot tissue taken approximately 20 cm above the soil surface</tissue>
    </source>
</reference>
<accession>A0A0A8ZVI5</accession>
<name>A0A0A8ZVI5_ARUDO</name>
<proteinExistence type="predicted"/>